<evidence type="ECO:0000313" key="1">
    <source>
        <dbReference type="EMBL" id="SKA13649.1"/>
    </source>
</evidence>
<dbReference type="AlphaFoldDB" id="A0A1T4RCL1"/>
<proteinExistence type="predicted"/>
<evidence type="ECO:0000313" key="2">
    <source>
        <dbReference type="Proteomes" id="UP000190367"/>
    </source>
</evidence>
<keyword evidence="2" id="KW-1185">Reference proteome</keyword>
<accession>A0A1T4RCL1</accession>
<dbReference type="STRING" id="634771.SAMN04488128_1021026"/>
<name>A0A1T4RCL1_9BACT</name>
<dbReference type="EMBL" id="FUWZ01000002">
    <property type="protein sequence ID" value="SKA13649.1"/>
    <property type="molecule type" value="Genomic_DNA"/>
</dbReference>
<organism evidence="1 2">
    <name type="scientific">Chitinophaga eiseniae</name>
    <dbReference type="NCBI Taxonomy" id="634771"/>
    <lineage>
        <taxon>Bacteria</taxon>
        <taxon>Pseudomonadati</taxon>
        <taxon>Bacteroidota</taxon>
        <taxon>Chitinophagia</taxon>
        <taxon>Chitinophagales</taxon>
        <taxon>Chitinophagaceae</taxon>
        <taxon>Chitinophaga</taxon>
    </lineage>
</organism>
<protein>
    <submittedName>
        <fullName evidence="1">Uncharacterized protein</fullName>
    </submittedName>
</protein>
<gene>
    <name evidence="1" type="ORF">SAMN04488128_1021026</name>
</gene>
<sequence>MKEDKVVLTRKIQLLIHSEDPAVKRQTWEALWKW</sequence>
<dbReference type="Proteomes" id="UP000190367">
    <property type="component" value="Unassembled WGS sequence"/>
</dbReference>
<reference evidence="2" key="1">
    <citation type="submission" date="2017-02" db="EMBL/GenBank/DDBJ databases">
        <authorList>
            <person name="Varghese N."/>
            <person name="Submissions S."/>
        </authorList>
    </citation>
    <scope>NUCLEOTIDE SEQUENCE [LARGE SCALE GENOMIC DNA]</scope>
    <source>
        <strain evidence="2">DSM 22224</strain>
    </source>
</reference>